<evidence type="ECO:0000259" key="5">
    <source>
        <dbReference type="PROSITE" id="PS50102"/>
    </source>
</evidence>
<dbReference type="InterPro" id="IPR000504">
    <property type="entry name" value="RRM_dom"/>
</dbReference>
<keyword evidence="7" id="KW-1185">Reference proteome</keyword>
<accession>A0A4Z2HVJ4</accession>
<comment type="caution">
    <text evidence="6">The sequence shown here is derived from an EMBL/GenBank/DDBJ whole genome shotgun (WGS) entry which is preliminary data.</text>
</comment>
<keyword evidence="1" id="KW-0677">Repeat</keyword>
<dbReference type="Proteomes" id="UP000314294">
    <property type="component" value="Unassembled WGS sequence"/>
</dbReference>
<protein>
    <submittedName>
        <fullName evidence="6">Nucleolin</fullName>
    </submittedName>
</protein>
<dbReference type="OrthoDB" id="167718at2759"/>
<dbReference type="InterPro" id="IPR012677">
    <property type="entry name" value="Nucleotide-bd_a/b_plait_sf"/>
</dbReference>
<dbReference type="InterPro" id="IPR035979">
    <property type="entry name" value="RBD_domain_sf"/>
</dbReference>
<feature type="compositionally biased region" description="Basic and acidic residues" evidence="4">
    <location>
        <begin position="275"/>
        <end position="290"/>
    </location>
</feature>
<feature type="compositionally biased region" description="Basic and acidic residues" evidence="4">
    <location>
        <begin position="298"/>
        <end position="307"/>
    </location>
</feature>
<evidence type="ECO:0000256" key="4">
    <source>
        <dbReference type="SAM" id="MobiDB-lite"/>
    </source>
</evidence>
<dbReference type="AlphaFoldDB" id="A0A4Z2HVJ4"/>
<dbReference type="PROSITE" id="PS50102">
    <property type="entry name" value="RRM"/>
    <property type="match status" value="2"/>
</dbReference>
<evidence type="ECO:0000313" key="7">
    <source>
        <dbReference type="Proteomes" id="UP000314294"/>
    </source>
</evidence>
<dbReference type="EMBL" id="SRLO01000170">
    <property type="protein sequence ID" value="TNN69866.1"/>
    <property type="molecule type" value="Genomic_DNA"/>
</dbReference>
<evidence type="ECO:0000256" key="3">
    <source>
        <dbReference type="PROSITE-ProRule" id="PRU00176"/>
    </source>
</evidence>
<dbReference type="Gene3D" id="3.30.70.330">
    <property type="match status" value="2"/>
</dbReference>
<feature type="domain" description="RRM" evidence="5">
    <location>
        <begin position="195"/>
        <end position="269"/>
    </location>
</feature>
<reference evidence="6 7" key="1">
    <citation type="submission" date="2019-03" db="EMBL/GenBank/DDBJ databases">
        <title>First draft genome of Liparis tanakae, snailfish: a comprehensive survey of snailfish specific genes.</title>
        <authorList>
            <person name="Kim W."/>
            <person name="Song I."/>
            <person name="Jeong J.-H."/>
            <person name="Kim D."/>
            <person name="Kim S."/>
            <person name="Ryu S."/>
            <person name="Song J.Y."/>
            <person name="Lee S.K."/>
        </authorList>
    </citation>
    <scope>NUCLEOTIDE SEQUENCE [LARGE SCALE GENOMIC DNA]</scope>
    <source>
        <tissue evidence="6">Muscle</tissue>
    </source>
</reference>
<proteinExistence type="predicted"/>
<dbReference type="PANTHER" id="PTHR23236:SF119">
    <property type="entry name" value="NUCLEAR RNA-BINDING PROTEIN SART-3"/>
    <property type="match status" value="1"/>
</dbReference>
<dbReference type="SUPFAM" id="SSF54928">
    <property type="entry name" value="RNA-binding domain, RBD"/>
    <property type="match status" value="1"/>
</dbReference>
<evidence type="ECO:0000313" key="6">
    <source>
        <dbReference type="EMBL" id="TNN69866.1"/>
    </source>
</evidence>
<organism evidence="6 7">
    <name type="scientific">Liparis tanakae</name>
    <name type="common">Tanaka's snailfish</name>
    <dbReference type="NCBI Taxonomy" id="230148"/>
    <lineage>
        <taxon>Eukaryota</taxon>
        <taxon>Metazoa</taxon>
        <taxon>Chordata</taxon>
        <taxon>Craniata</taxon>
        <taxon>Vertebrata</taxon>
        <taxon>Euteleostomi</taxon>
        <taxon>Actinopterygii</taxon>
        <taxon>Neopterygii</taxon>
        <taxon>Teleostei</taxon>
        <taxon>Neoteleostei</taxon>
        <taxon>Acanthomorphata</taxon>
        <taxon>Eupercaria</taxon>
        <taxon>Perciformes</taxon>
        <taxon>Cottioidei</taxon>
        <taxon>Cottales</taxon>
        <taxon>Liparidae</taxon>
        <taxon>Liparis</taxon>
    </lineage>
</organism>
<dbReference type="Pfam" id="PF00076">
    <property type="entry name" value="RRM_1"/>
    <property type="match status" value="2"/>
</dbReference>
<keyword evidence="2 3" id="KW-0694">RNA-binding</keyword>
<dbReference type="GO" id="GO:0003723">
    <property type="term" value="F:RNA binding"/>
    <property type="evidence" value="ECO:0007669"/>
    <property type="project" value="UniProtKB-UniRule"/>
</dbReference>
<dbReference type="PANTHER" id="PTHR23236">
    <property type="entry name" value="EUKARYOTIC TRANSLATION INITIATION FACTOR 4B/4H"/>
    <property type="match status" value="1"/>
</dbReference>
<gene>
    <name evidence="6" type="primary">ncl_1</name>
    <name evidence="6" type="ORF">EYF80_019934</name>
</gene>
<evidence type="ECO:0000256" key="1">
    <source>
        <dbReference type="ARBA" id="ARBA00022737"/>
    </source>
</evidence>
<dbReference type="SMART" id="SM00360">
    <property type="entry name" value="RRM"/>
    <property type="match status" value="2"/>
</dbReference>
<evidence type="ECO:0000256" key="2">
    <source>
        <dbReference type="ARBA" id="ARBA00022884"/>
    </source>
</evidence>
<feature type="region of interest" description="Disordered" evidence="4">
    <location>
        <begin position="273"/>
        <end position="307"/>
    </location>
</feature>
<sequence length="307" mass="33609">MEQINMDAVIEVKGSSSTVTIASDQMTDSEPQLDTVAGSTAPVSVTWVEKEEGDDVQKETNGVELIKKTPVAGKGKRKAPSSVEITPSKKTKPINDGYCLFVGNLNTTKTFDEVNDSLANYLMTQSLLVQDIRLDRSRKHAFVDLASEMDLTKGLTLNGEMMHDKPMKIAKAKVKCMEKVPVKAPAKKKTSKDDKCLFLKNVPYNATKEDILKIFGQAVEVRFPGGTEGPTTGIAFVEFKNKIIAQKVQQQKKKVIIQGRVLIVDCVVKANRKGKANDDKEDAQGKKSEAGKPQQAVKEVEKNGILA</sequence>
<name>A0A4Z2HVJ4_9TELE</name>
<feature type="domain" description="RRM" evidence="5">
    <location>
        <begin position="98"/>
        <end position="174"/>
    </location>
</feature>